<dbReference type="Pfam" id="PF12841">
    <property type="entry name" value="YvrJ"/>
    <property type="match status" value="1"/>
</dbReference>
<dbReference type="KEGG" id="mana:MAMMFC1_02368"/>
<keyword evidence="3" id="KW-1185">Reference proteome</keyword>
<dbReference type="EMBL" id="AP018449">
    <property type="protein sequence ID" value="BBB91684.1"/>
    <property type="molecule type" value="Genomic_DNA"/>
</dbReference>
<keyword evidence="1" id="KW-1133">Transmembrane helix</keyword>
<dbReference type="InterPro" id="IPR024419">
    <property type="entry name" value="YvrJ"/>
</dbReference>
<name>A0A348AKT6_9FIRM</name>
<dbReference type="RefSeq" id="WP_126308673.1">
    <property type="nucleotide sequence ID" value="NZ_AP018449.1"/>
</dbReference>
<keyword evidence="1" id="KW-0472">Membrane</keyword>
<dbReference type="OrthoDB" id="2662123at2"/>
<gene>
    <name evidence="2" type="ORF">MAMMFC1_02368</name>
</gene>
<reference evidence="2 3" key="1">
    <citation type="journal article" date="2018" name="Int. J. Syst. Evol. Microbiol.">
        <title>Methylomusa anaerophila gen. nov., sp. nov., an anaerobic methanol-utilizing bacterium isolated from a microbial fuel cell.</title>
        <authorList>
            <person name="Amano N."/>
            <person name="Yamamuro A."/>
            <person name="Miyahara M."/>
            <person name="Kouzuma A."/>
            <person name="Abe T."/>
            <person name="Watanabe K."/>
        </authorList>
    </citation>
    <scope>NUCLEOTIDE SEQUENCE [LARGE SCALE GENOMIC DNA]</scope>
    <source>
        <strain evidence="2 3">MMFC1</strain>
    </source>
</reference>
<dbReference type="AlphaFoldDB" id="A0A348AKT6"/>
<feature type="transmembrane region" description="Helical" evidence="1">
    <location>
        <begin position="6"/>
        <end position="23"/>
    </location>
</feature>
<accession>A0A348AKT6</accession>
<evidence type="ECO:0000313" key="3">
    <source>
        <dbReference type="Proteomes" id="UP000276437"/>
    </source>
</evidence>
<sequence length="47" mass="5323">MEQLLSYMSGYGFPMVVAAFLLVRMEGRLEKLTASISDLTKIITERL</sequence>
<protein>
    <submittedName>
        <fullName evidence="2">YvrJ protein family protein</fullName>
    </submittedName>
</protein>
<organism evidence="2 3">
    <name type="scientific">Methylomusa anaerophila</name>
    <dbReference type="NCBI Taxonomy" id="1930071"/>
    <lineage>
        <taxon>Bacteria</taxon>
        <taxon>Bacillati</taxon>
        <taxon>Bacillota</taxon>
        <taxon>Negativicutes</taxon>
        <taxon>Selenomonadales</taxon>
        <taxon>Sporomusaceae</taxon>
        <taxon>Methylomusa</taxon>
    </lineage>
</organism>
<proteinExistence type="predicted"/>
<evidence type="ECO:0000256" key="1">
    <source>
        <dbReference type="SAM" id="Phobius"/>
    </source>
</evidence>
<dbReference type="Proteomes" id="UP000276437">
    <property type="component" value="Chromosome"/>
</dbReference>
<evidence type="ECO:0000313" key="2">
    <source>
        <dbReference type="EMBL" id="BBB91684.1"/>
    </source>
</evidence>
<keyword evidence="1" id="KW-0812">Transmembrane</keyword>